<gene>
    <name evidence="1" type="ORF">IPO85_12090</name>
</gene>
<comment type="caution">
    <text evidence="1">The sequence shown here is derived from an EMBL/GenBank/DDBJ whole genome shotgun (WGS) entry which is preliminary data.</text>
</comment>
<reference evidence="1 2" key="1">
    <citation type="submission" date="2020-10" db="EMBL/GenBank/DDBJ databases">
        <title>Connecting structure to function with the recovery of over 1000 high-quality activated sludge metagenome-assembled genomes encoding full-length rRNA genes using long-read sequencing.</title>
        <authorList>
            <person name="Singleton C.M."/>
            <person name="Petriglieri F."/>
            <person name="Kristensen J.M."/>
            <person name="Kirkegaard R.H."/>
            <person name="Michaelsen T.Y."/>
            <person name="Andersen M.H."/>
            <person name="Karst S.M."/>
            <person name="Dueholm M.S."/>
            <person name="Nielsen P.H."/>
            <person name="Albertsen M."/>
        </authorList>
    </citation>
    <scope>NUCLEOTIDE SEQUENCE [LARGE SCALE GENOMIC DNA]</scope>
    <source>
        <strain evidence="1">Ribe_18-Q3-R11-54_BAT3C.373</strain>
    </source>
</reference>
<proteinExistence type="predicted"/>
<evidence type="ECO:0000313" key="1">
    <source>
        <dbReference type="EMBL" id="MBK9718230.1"/>
    </source>
</evidence>
<dbReference type="AlphaFoldDB" id="A0A9D7S936"/>
<dbReference type="EMBL" id="JADKFW010000008">
    <property type="protein sequence ID" value="MBK9718230.1"/>
    <property type="molecule type" value="Genomic_DNA"/>
</dbReference>
<evidence type="ECO:0000313" key="2">
    <source>
        <dbReference type="Proteomes" id="UP000808349"/>
    </source>
</evidence>
<organism evidence="1 2">
    <name type="scientific">Candidatus Defluviibacterium haderslevense</name>
    <dbReference type="NCBI Taxonomy" id="2981993"/>
    <lineage>
        <taxon>Bacteria</taxon>
        <taxon>Pseudomonadati</taxon>
        <taxon>Bacteroidota</taxon>
        <taxon>Saprospiria</taxon>
        <taxon>Saprospirales</taxon>
        <taxon>Saprospiraceae</taxon>
        <taxon>Candidatus Defluviibacterium</taxon>
    </lineage>
</organism>
<name>A0A9D7S936_9BACT</name>
<sequence length="179" mass="20520">MIKYETISSPFFEQNKAFTESLEKSLKELNATYSGFCNSYGYEVIATFPRNALNFQVKFYKNQSTQNGVVIPVNAKDQTGSLFTVSGLNKKISIHIGKSSFRRLFTLKENKSKLPNPYFMNSIASIDEKSIDQLKQVILEHNISKFKLNHGVLKIEIHNTTLDPQLLISDIERLIHQWV</sequence>
<accession>A0A9D7S936</accession>
<protein>
    <submittedName>
        <fullName evidence="1">Uncharacterized protein</fullName>
    </submittedName>
</protein>
<dbReference type="Proteomes" id="UP000808349">
    <property type="component" value="Unassembled WGS sequence"/>
</dbReference>